<dbReference type="InterPro" id="IPR020449">
    <property type="entry name" value="Tscrpt_reg_AraC-type_HTH"/>
</dbReference>
<keyword evidence="4" id="KW-0804">Transcription</keyword>
<evidence type="ECO:0000313" key="9">
    <source>
        <dbReference type="EMBL" id="ABR49449.1"/>
    </source>
</evidence>
<dbReference type="Pfam" id="PF00072">
    <property type="entry name" value="Response_reg"/>
    <property type="match status" value="1"/>
</dbReference>
<comment type="function">
    <text evidence="5">May play the central regulatory role in sporulation. It may be an element of the effector pathway responsible for the activation of sporulation genes in response to nutritional stress. Spo0A may act in concert with spo0H (a sigma factor) to control the expression of some genes that are critical to the sporulation process.</text>
</comment>
<dbReference type="SUPFAM" id="SSF46689">
    <property type="entry name" value="Homeodomain-like"/>
    <property type="match status" value="2"/>
</dbReference>
<protein>
    <recommendedName>
        <fullName evidence="1">Stage 0 sporulation protein A homolog</fullName>
    </recommendedName>
</protein>
<evidence type="ECO:0000256" key="5">
    <source>
        <dbReference type="ARBA" id="ARBA00024867"/>
    </source>
</evidence>
<evidence type="ECO:0000256" key="4">
    <source>
        <dbReference type="ARBA" id="ARBA00023163"/>
    </source>
</evidence>
<dbReference type="SUPFAM" id="SSF52172">
    <property type="entry name" value="CheY-like"/>
    <property type="match status" value="1"/>
</dbReference>
<evidence type="ECO:0000259" key="7">
    <source>
        <dbReference type="PROSITE" id="PS01124"/>
    </source>
</evidence>
<dbReference type="InterPro" id="IPR009057">
    <property type="entry name" value="Homeodomain-like_sf"/>
</dbReference>
<dbReference type="GO" id="GO:0043565">
    <property type="term" value="F:sequence-specific DNA binding"/>
    <property type="evidence" value="ECO:0007669"/>
    <property type="project" value="InterPro"/>
</dbReference>
<keyword evidence="2" id="KW-0805">Transcription regulation</keyword>
<dbReference type="SMART" id="SM00448">
    <property type="entry name" value="REC"/>
    <property type="match status" value="1"/>
</dbReference>
<evidence type="ECO:0000256" key="6">
    <source>
        <dbReference type="PROSITE-ProRule" id="PRU00169"/>
    </source>
</evidence>
<feature type="modified residue" description="4-aspartylphosphate" evidence="6">
    <location>
        <position position="58"/>
    </location>
</feature>
<dbReference type="Proteomes" id="UP000001572">
    <property type="component" value="Chromosome"/>
</dbReference>
<dbReference type="eggNOG" id="COG4753">
    <property type="taxonomic scope" value="Bacteria"/>
</dbReference>
<dbReference type="PANTHER" id="PTHR43280:SF28">
    <property type="entry name" value="HTH-TYPE TRANSCRIPTIONAL ACTIVATOR RHAS"/>
    <property type="match status" value="1"/>
</dbReference>
<feature type="domain" description="Response regulatory" evidence="8">
    <location>
        <begin position="6"/>
        <end position="123"/>
    </location>
</feature>
<dbReference type="Pfam" id="PF12833">
    <property type="entry name" value="HTH_18"/>
    <property type="match status" value="1"/>
</dbReference>
<dbReference type="KEGG" id="amt:Amet_3321"/>
<dbReference type="Gene3D" id="1.10.10.60">
    <property type="entry name" value="Homeodomain-like"/>
    <property type="match status" value="2"/>
</dbReference>
<organism evidence="9 10">
    <name type="scientific">Alkaliphilus metalliredigens (strain QYMF)</name>
    <dbReference type="NCBI Taxonomy" id="293826"/>
    <lineage>
        <taxon>Bacteria</taxon>
        <taxon>Bacillati</taxon>
        <taxon>Bacillota</taxon>
        <taxon>Clostridia</taxon>
        <taxon>Peptostreptococcales</taxon>
        <taxon>Natronincolaceae</taxon>
        <taxon>Alkaliphilus</taxon>
    </lineage>
</organism>
<dbReference type="PROSITE" id="PS01124">
    <property type="entry name" value="HTH_ARAC_FAMILY_2"/>
    <property type="match status" value="1"/>
</dbReference>
<dbReference type="HOGENOM" id="CLU_000445_5_1_9"/>
<feature type="domain" description="HTH araC/xylS-type" evidence="7">
    <location>
        <begin position="158"/>
        <end position="256"/>
    </location>
</feature>
<sequence length="263" mass="30296">MMHSKTILIVDDEPRTRQGLKKTIGIWSEGKYEIICAASAKEAIDVLEQQRVHLLITDICMPETSGLKMLEQLNMKKHKLVVIILSGFSEFDYAQQAIRLGVVNYLLKPINKHKLIESVEKAMEVEANQERVGKIEKLVDGKLLNIRSENYRIQSPIKEALRFVDENGRGQLSLRDVANHVHLNSSYLSVLFKEQTNLTFSEYMTRRRLENAKNLLMSTDLTIDEIAHEVGYQTAKYFIKLFKEFEGVTPSRFRKSNNDNPIQ</sequence>
<dbReference type="SMART" id="SM00342">
    <property type="entry name" value="HTH_ARAC"/>
    <property type="match status" value="1"/>
</dbReference>
<dbReference type="CDD" id="cd17536">
    <property type="entry name" value="REC_YesN-like"/>
    <property type="match status" value="1"/>
</dbReference>
<evidence type="ECO:0000256" key="1">
    <source>
        <dbReference type="ARBA" id="ARBA00018672"/>
    </source>
</evidence>
<keyword evidence="10" id="KW-1185">Reference proteome</keyword>
<dbReference type="PANTHER" id="PTHR43280">
    <property type="entry name" value="ARAC-FAMILY TRANSCRIPTIONAL REGULATOR"/>
    <property type="match status" value="1"/>
</dbReference>
<dbReference type="PROSITE" id="PS50110">
    <property type="entry name" value="RESPONSE_REGULATORY"/>
    <property type="match status" value="1"/>
</dbReference>
<dbReference type="eggNOG" id="COG2207">
    <property type="taxonomic scope" value="Bacteria"/>
</dbReference>
<dbReference type="STRING" id="293826.Amet_3321"/>
<keyword evidence="6" id="KW-0597">Phosphoprotein</keyword>
<proteinExistence type="predicted"/>
<evidence type="ECO:0000256" key="2">
    <source>
        <dbReference type="ARBA" id="ARBA00023015"/>
    </source>
</evidence>
<evidence type="ECO:0000256" key="3">
    <source>
        <dbReference type="ARBA" id="ARBA00023125"/>
    </source>
</evidence>
<gene>
    <name evidence="9" type="ordered locus">Amet_3321</name>
</gene>
<evidence type="ECO:0000259" key="8">
    <source>
        <dbReference type="PROSITE" id="PS50110"/>
    </source>
</evidence>
<dbReference type="AlphaFoldDB" id="A6TTD1"/>
<keyword evidence="3" id="KW-0238">DNA-binding</keyword>
<dbReference type="Gene3D" id="3.40.50.2300">
    <property type="match status" value="1"/>
</dbReference>
<dbReference type="InterPro" id="IPR001789">
    <property type="entry name" value="Sig_transdc_resp-reg_receiver"/>
</dbReference>
<dbReference type="PRINTS" id="PR00032">
    <property type="entry name" value="HTHARAC"/>
</dbReference>
<dbReference type="GO" id="GO:0000160">
    <property type="term" value="P:phosphorelay signal transduction system"/>
    <property type="evidence" value="ECO:0007669"/>
    <property type="project" value="InterPro"/>
</dbReference>
<dbReference type="InterPro" id="IPR018062">
    <property type="entry name" value="HTH_AraC-typ_CS"/>
</dbReference>
<dbReference type="PROSITE" id="PS00041">
    <property type="entry name" value="HTH_ARAC_FAMILY_1"/>
    <property type="match status" value="1"/>
</dbReference>
<dbReference type="InterPro" id="IPR018060">
    <property type="entry name" value="HTH_AraC"/>
</dbReference>
<dbReference type="RefSeq" id="WP_012064414.1">
    <property type="nucleotide sequence ID" value="NC_009633.1"/>
</dbReference>
<evidence type="ECO:0000313" key="10">
    <source>
        <dbReference type="Proteomes" id="UP000001572"/>
    </source>
</evidence>
<name>A6TTD1_ALKMQ</name>
<accession>A6TTD1</accession>
<dbReference type="GO" id="GO:0003700">
    <property type="term" value="F:DNA-binding transcription factor activity"/>
    <property type="evidence" value="ECO:0007669"/>
    <property type="project" value="InterPro"/>
</dbReference>
<reference evidence="10" key="1">
    <citation type="journal article" date="2016" name="Genome Announc.">
        <title>Complete genome sequence of Alkaliphilus metalliredigens strain QYMF, an alkaliphilic and metal-reducing bacterium isolated from borax-contaminated leachate ponds.</title>
        <authorList>
            <person name="Hwang C."/>
            <person name="Copeland A."/>
            <person name="Lucas S."/>
            <person name="Lapidus A."/>
            <person name="Barry K."/>
            <person name="Detter J.C."/>
            <person name="Glavina Del Rio T."/>
            <person name="Hammon N."/>
            <person name="Israni S."/>
            <person name="Dalin E."/>
            <person name="Tice H."/>
            <person name="Pitluck S."/>
            <person name="Chertkov O."/>
            <person name="Brettin T."/>
            <person name="Bruce D."/>
            <person name="Han C."/>
            <person name="Schmutz J."/>
            <person name="Larimer F."/>
            <person name="Land M.L."/>
            <person name="Hauser L."/>
            <person name="Kyrpides N."/>
            <person name="Mikhailova N."/>
            <person name="Ye Q."/>
            <person name="Zhou J."/>
            <person name="Richardson P."/>
            <person name="Fields M.W."/>
        </authorList>
    </citation>
    <scope>NUCLEOTIDE SEQUENCE [LARGE SCALE GENOMIC DNA]</scope>
    <source>
        <strain evidence="10">QYMF</strain>
    </source>
</reference>
<dbReference type="EMBL" id="CP000724">
    <property type="protein sequence ID" value="ABR49449.1"/>
    <property type="molecule type" value="Genomic_DNA"/>
</dbReference>
<dbReference type="InterPro" id="IPR011006">
    <property type="entry name" value="CheY-like_superfamily"/>
</dbReference>